<keyword evidence="3" id="KW-0732">Signal</keyword>
<dbReference type="OrthoDB" id="9786191at2"/>
<dbReference type="RefSeq" id="WP_123234849.1">
    <property type="nucleotide sequence ID" value="NZ_RJSG01000002.1"/>
</dbReference>
<keyword evidence="5" id="KW-1185">Reference proteome</keyword>
<dbReference type="Gene3D" id="2.60.120.310">
    <property type="entry name" value="Copper type II, ascorbate-dependent monooxygenase, N-terminal domain"/>
    <property type="match status" value="1"/>
</dbReference>
<dbReference type="EMBL" id="RJSG01000002">
    <property type="protein sequence ID" value="RNL80352.1"/>
    <property type="molecule type" value="Genomic_DNA"/>
</dbReference>
<gene>
    <name evidence="4" type="ORF">EFL95_07395</name>
</gene>
<evidence type="ECO:0000313" key="5">
    <source>
        <dbReference type="Proteomes" id="UP000277094"/>
    </source>
</evidence>
<dbReference type="PROSITE" id="PS51257">
    <property type="entry name" value="PROKAR_LIPOPROTEIN"/>
    <property type="match status" value="1"/>
</dbReference>
<comment type="caution">
    <text evidence="4">The sequence shown here is derived from an EMBL/GenBank/DDBJ whole genome shotgun (WGS) entry which is preliminary data.</text>
</comment>
<feature type="compositionally biased region" description="Low complexity" evidence="2">
    <location>
        <begin position="29"/>
        <end position="48"/>
    </location>
</feature>
<feature type="chain" id="PRO_5038655800" evidence="3">
    <location>
        <begin position="18"/>
        <end position="389"/>
    </location>
</feature>
<dbReference type="SUPFAM" id="SSF49742">
    <property type="entry name" value="PHM/PNGase F"/>
    <property type="match status" value="2"/>
</dbReference>
<evidence type="ECO:0000313" key="4">
    <source>
        <dbReference type="EMBL" id="RNL80352.1"/>
    </source>
</evidence>
<dbReference type="InterPro" id="IPR014784">
    <property type="entry name" value="Cu2_ascorb_mOase-like_C"/>
</dbReference>
<dbReference type="GO" id="GO:0005507">
    <property type="term" value="F:copper ion binding"/>
    <property type="evidence" value="ECO:0007669"/>
    <property type="project" value="InterPro"/>
</dbReference>
<dbReference type="Proteomes" id="UP000277094">
    <property type="component" value="Unassembled WGS sequence"/>
</dbReference>
<evidence type="ECO:0000256" key="3">
    <source>
        <dbReference type="SAM" id="SignalP"/>
    </source>
</evidence>
<accession>A0A3N0DXL0</accession>
<feature type="region of interest" description="Disordered" evidence="2">
    <location>
        <begin position="22"/>
        <end position="48"/>
    </location>
</feature>
<evidence type="ECO:0000256" key="1">
    <source>
        <dbReference type="ARBA" id="ARBA00023157"/>
    </source>
</evidence>
<dbReference type="Gene3D" id="2.60.120.230">
    <property type="match status" value="1"/>
</dbReference>
<evidence type="ECO:0000256" key="2">
    <source>
        <dbReference type="SAM" id="MobiDB-lite"/>
    </source>
</evidence>
<dbReference type="InterPro" id="IPR008977">
    <property type="entry name" value="PHM/PNGase_F_dom_sf"/>
</dbReference>
<feature type="signal peptide" evidence="3">
    <location>
        <begin position="1"/>
        <end position="17"/>
    </location>
</feature>
<name>A0A3N0DXL0_9ACTN</name>
<dbReference type="GO" id="GO:0016715">
    <property type="term" value="F:oxidoreductase activity, acting on paired donors, with incorporation or reduction of molecular oxygen, reduced ascorbate as one donor, and incorporation of one atom of oxygen"/>
    <property type="evidence" value="ECO:0007669"/>
    <property type="project" value="InterPro"/>
</dbReference>
<proteinExistence type="predicted"/>
<reference evidence="4 5" key="1">
    <citation type="submission" date="2018-11" db="EMBL/GenBank/DDBJ databases">
        <authorList>
            <person name="Li F."/>
        </authorList>
    </citation>
    <scope>NUCLEOTIDE SEQUENCE [LARGE SCALE GENOMIC DNA]</scope>
    <source>
        <strain evidence="4 5">KIS18-7</strain>
    </source>
</reference>
<keyword evidence="1" id="KW-1015">Disulfide bond</keyword>
<dbReference type="AlphaFoldDB" id="A0A3N0DXL0"/>
<dbReference type="InterPro" id="IPR036939">
    <property type="entry name" value="Cu2_ascorb_mOase_N_sf"/>
</dbReference>
<sequence length="389" mass="41340">MRVLAAATALLTATALAACGSTAHDHPSAHTTTTPTHAPTHAASHSAAPVVNKALRPGERRVEVKVPKTYTPSPPTGVGTDDYHCFLLDPKVTKDSFVTGFNIRPGNPDVVHHVILFRVPPDRVAEAKRKDAETPGQGWTCFGTSGLGNDRTIDDAPWLGAWAPGGSEQVYGKGLGEEFKAGSMIVMQVHYNLLNGAEPDRSAAELRLTSDPSTKALETVLLPAPVELPCRPGHTSNKLCDRAAAVADVKKRFGDGPGSLADLLHLLCGGAPAGPTQSCTRTIQSPETIRGVAGHMHLLGRSIKIEVNPGTPRARTVLNIKVWDFDNQGSVPTPPIHLKNGDTVKVTCTHTQALRDRLPALQGIPDKYVVWGDGTTDEMCLGILLVTRP</sequence>
<protein>
    <submittedName>
        <fullName evidence="4">Uncharacterized protein</fullName>
    </submittedName>
</protein>
<organism evidence="4 5">
    <name type="scientific">Nocardioides marmorisolisilvae</name>
    <dbReference type="NCBI Taxonomy" id="1542737"/>
    <lineage>
        <taxon>Bacteria</taxon>
        <taxon>Bacillati</taxon>
        <taxon>Actinomycetota</taxon>
        <taxon>Actinomycetes</taxon>
        <taxon>Propionibacteriales</taxon>
        <taxon>Nocardioidaceae</taxon>
        <taxon>Nocardioides</taxon>
    </lineage>
</organism>